<reference evidence="9 10" key="1">
    <citation type="submission" date="2012-04" db="EMBL/GenBank/DDBJ databases">
        <title>The Genome Sequence of Saprolegnia declina VS20.</title>
        <authorList>
            <consortium name="The Broad Institute Genome Sequencing Platform"/>
            <person name="Russ C."/>
            <person name="Nusbaum C."/>
            <person name="Tyler B."/>
            <person name="van West P."/>
            <person name="Dieguez-Uribeondo J."/>
            <person name="de Bruijn I."/>
            <person name="Tripathy S."/>
            <person name="Jiang R."/>
            <person name="Young S.K."/>
            <person name="Zeng Q."/>
            <person name="Gargeya S."/>
            <person name="Fitzgerald M."/>
            <person name="Haas B."/>
            <person name="Abouelleil A."/>
            <person name="Alvarado L."/>
            <person name="Arachchi H.M."/>
            <person name="Berlin A."/>
            <person name="Chapman S.B."/>
            <person name="Goldberg J."/>
            <person name="Griggs A."/>
            <person name="Gujja S."/>
            <person name="Hansen M."/>
            <person name="Howarth C."/>
            <person name="Imamovic A."/>
            <person name="Larimer J."/>
            <person name="McCowen C."/>
            <person name="Montmayeur A."/>
            <person name="Murphy C."/>
            <person name="Neiman D."/>
            <person name="Pearson M."/>
            <person name="Priest M."/>
            <person name="Roberts A."/>
            <person name="Saif S."/>
            <person name="Shea T."/>
            <person name="Sisk P."/>
            <person name="Sykes S."/>
            <person name="Wortman J."/>
            <person name="Nusbaum C."/>
            <person name="Birren B."/>
        </authorList>
    </citation>
    <scope>NUCLEOTIDE SEQUENCE [LARGE SCALE GENOMIC DNA]</scope>
    <source>
        <strain evidence="9 10">VS20</strain>
    </source>
</reference>
<accession>T0RJW7</accession>
<evidence type="ECO:0000256" key="2">
    <source>
        <dbReference type="ARBA" id="ARBA00009626"/>
    </source>
</evidence>
<evidence type="ECO:0000256" key="4">
    <source>
        <dbReference type="ARBA" id="ARBA00023163"/>
    </source>
</evidence>
<comment type="similarity">
    <text evidence="2 6">Belongs to the Mediator complex subunit 4 family.</text>
</comment>
<evidence type="ECO:0000256" key="6">
    <source>
        <dbReference type="RuleBase" id="RU364141"/>
    </source>
</evidence>
<feature type="compositionally biased region" description="Acidic residues" evidence="8">
    <location>
        <begin position="315"/>
        <end position="324"/>
    </location>
</feature>
<evidence type="ECO:0000313" key="10">
    <source>
        <dbReference type="Proteomes" id="UP000030762"/>
    </source>
</evidence>
<keyword evidence="10" id="KW-1185">Reference proteome</keyword>
<dbReference type="RefSeq" id="XP_008616344.1">
    <property type="nucleotide sequence ID" value="XM_008618122.1"/>
</dbReference>
<dbReference type="GeneID" id="19952790"/>
<dbReference type="GO" id="GO:0016592">
    <property type="term" value="C:mediator complex"/>
    <property type="evidence" value="ECO:0007669"/>
    <property type="project" value="InterPro"/>
</dbReference>
<dbReference type="OrthoDB" id="1929813at2759"/>
<dbReference type="OMA" id="NPDMQDE"/>
<keyword evidence="4 6" id="KW-0804">Transcription</keyword>
<dbReference type="eggNOG" id="ENOG502QQ6I">
    <property type="taxonomic scope" value="Eukaryota"/>
</dbReference>
<comment type="function">
    <text evidence="6">Component of the Mediator complex, a coactivator involved in the regulated transcription of nearly all RNA polymerase II-dependent genes. Mediator functions as a bridge to convey information from gene-specific regulatory proteins to the basal RNA polymerase II transcription machinery. Mediator is recruited to promoters by direct interactions with regulatory proteins and serves as a scaffold for the assembly of a functional preinitiation complex with RNA polymerase II and the general transcription factors.</text>
</comment>
<dbReference type="Proteomes" id="UP000030762">
    <property type="component" value="Unassembled WGS sequence"/>
</dbReference>
<comment type="subunit">
    <text evidence="6">Component of the Mediator complex.</text>
</comment>
<evidence type="ECO:0000256" key="8">
    <source>
        <dbReference type="SAM" id="MobiDB-lite"/>
    </source>
</evidence>
<feature type="region of interest" description="Disordered" evidence="8">
    <location>
        <begin position="286"/>
        <end position="341"/>
    </location>
</feature>
<keyword evidence="6" id="KW-0010">Activator</keyword>
<dbReference type="InParanoid" id="T0RJW7"/>
<keyword evidence="5 6" id="KW-0539">Nucleus</keyword>
<dbReference type="GO" id="GO:0070847">
    <property type="term" value="C:core mediator complex"/>
    <property type="evidence" value="ECO:0007669"/>
    <property type="project" value="TreeGrafter"/>
</dbReference>
<keyword evidence="7" id="KW-0175">Coiled coil</keyword>
<dbReference type="GO" id="GO:0006357">
    <property type="term" value="P:regulation of transcription by RNA polymerase II"/>
    <property type="evidence" value="ECO:0007669"/>
    <property type="project" value="InterPro"/>
</dbReference>
<dbReference type="PANTHER" id="PTHR13208:SF2">
    <property type="entry name" value="MEDIATOR OF RNA POLYMERASE II TRANSCRIPTION SUBUNIT 4"/>
    <property type="match status" value="1"/>
</dbReference>
<dbReference type="STRING" id="1156394.T0RJW7"/>
<organism evidence="9 10">
    <name type="scientific">Saprolegnia diclina (strain VS20)</name>
    <dbReference type="NCBI Taxonomy" id="1156394"/>
    <lineage>
        <taxon>Eukaryota</taxon>
        <taxon>Sar</taxon>
        <taxon>Stramenopiles</taxon>
        <taxon>Oomycota</taxon>
        <taxon>Saprolegniomycetes</taxon>
        <taxon>Saprolegniales</taxon>
        <taxon>Saprolegniaceae</taxon>
        <taxon>Saprolegnia</taxon>
    </lineage>
</organism>
<sequence>MAGNSSASMRDRVDVCLNEHRFIAYKLLESLSHASSNTTPAILRTTDSLFEAILKKDRVLLQTVKQLNAHQAAQKDLENLKAQIAEKEAKIVQYARELRGGQKAISNVLLKHRRVLSNAKASSTTSHMKPQDIIAYAHKVASTSSAPAGWQPGYPMFGFMPPAPTPEMMRAGVLSRGLIDSIVTKETSSYTSTKRSLDASSAGVPSAVGDVRIGLGISDEEISKLIPPGWKPGDPIDLPAEALVRLRGPSVFAEHGIEVPGHILKAILEQPIPPLYMEQLRAKLEEKTPSHVDKKPRLDDAPDEASSESSSSSDEGSDASDSESEQVPKIRMTLSDSEDDD</sequence>
<keyword evidence="3 6" id="KW-0805">Transcription regulation</keyword>
<evidence type="ECO:0000256" key="7">
    <source>
        <dbReference type="SAM" id="Coils"/>
    </source>
</evidence>
<dbReference type="AlphaFoldDB" id="T0RJW7"/>
<proteinExistence type="inferred from homology"/>
<dbReference type="InterPro" id="IPR019258">
    <property type="entry name" value="Mediator_Med4"/>
</dbReference>
<dbReference type="GO" id="GO:0003712">
    <property type="term" value="F:transcription coregulator activity"/>
    <property type="evidence" value="ECO:0007669"/>
    <property type="project" value="InterPro"/>
</dbReference>
<protein>
    <recommendedName>
        <fullName evidence="6">Mediator of RNA polymerase II transcription subunit 4</fullName>
    </recommendedName>
    <alternativeName>
        <fullName evidence="6">Mediator complex subunit 4</fullName>
    </alternativeName>
</protein>
<evidence type="ECO:0000256" key="5">
    <source>
        <dbReference type="ARBA" id="ARBA00023242"/>
    </source>
</evidence>
<evidence type="ECO:0000313" key="9">
    <source>
        <dbReference type="EMBL" id="EQC30212.1"/>
    </source>
</evidence>
<dbReference type="Pfam" id="PF10018">
    <property type="entry name" value="Med4"/>
    <property type="match status" value="1"/>
</dbReference>
<name>T0RJW7_SAPDV</name>
<dbReference type="VEuPathDB" id="FungiDB:SDRG_12063"/>
<comment type="subcellular location">
    <subcellularLocation>
        <location evidence="1 6">Nucleus</location>
    </subcellularLocation>
</comment>
<evidence type="ECO:0000256" key="3">
    <source>
        <dbReference type="ARBA" id="ARBA00023015"/>
    </source>
</evidence>
<dbReference type="EMBL" id="JH767177">
    <property type="protein sequence ID" value="EQC30212.1"/>
    <property type="molecule type" value="Genomic_DNA"/>
</dbReference>
<feature type="coiled-coil region" evidence="7">
    <location>
        <begin position="67"/>
        <end position="97"/>
    </location>
</feature>
<evidence type="ECO:0000256" key="1">
    <source>
        <dbReference type="ARBA" id="ARBA00004123"/>
    </source>
</evidence>
<dbReference type="PANTHER" id="PTHR13208">
    <property type="entry name" value="MEDIATOR OF RNA POLYMERASE II TRANSCRIPTION SUBUNIT 4"/>
    <property type="match status" value="1"/>
</dbReference>
<gene>
    <name evidence="6" type="primary">MED4</name>
    <name evidence="9" type="ORF">SDRG_12063</name>
</gene>
<feature type="compositionally biased region" description="Basic and acidic residues" evidence="8">
    <location>
        <begin position="286"/>
        <end position="300"/>
    </location>
</feature>